<dbReference type="PANTHER" id="PTHR32487">
    <property type="entry name" value="3-OXO-DELTA(4,5)-STEROID 5-BETA-REDUCTASE"/>
    <property type="match status" value="1"/>
</dbReference>
<sequence>MLLAYGLQQYARSRQTPERRTISIGLMNNISLALDIPDFGVSQIETKPNALARVLLSHAAFRVSMQPEQESAGEGFLDLCAAEVNAISLLFPDLQSDSIHICFAAWLAFVCLMDDLLETLPFPEQEAVLIETIEIVLSRPTHVRINPLSAPTVRDKRIQALAKALVDHCSHHLSSPTVNAFFRAAANVLQAHIDEVRFLEGRIQNDLSTYLSVRSRTIALDPFFEVLKREYLPVEWQFNTAWDNLQLEIGCSAGLQNDLIGLGKDLETGEQLNAVIVLLRALRGNLQDTDKTLLTQCIDLVTTKHNQSVLRALNFAEEIIRSAETASPNVSAAVSQLTRHILLLTETHLRWCTKAKRYQTKSNDGNPWIQDNKLPVTPSVTQMVQPKGIIHGLPVYTPPSKPLTALITGSTGVSGYQMLKTLFASPDRWAKIYCLSSRPPPTNFFPDLGPSSTSRVHHIQVNFLTSTPSEISHILSSQIPEQIDHIFYFSYHQPPPPSNNVLDLWANQDQLSTVNTTMFNNFLSALSSSPKLIPKKFLLQTGTKHYGFYLGPASIPAFETDPRVTLSHNFYYDQEDSLASFCTTNPTCKYVVARPSYIIGAVRDGTLNHLLGIGIYVSIQRYLGQKIQFPGGYDAWTREQVQSSAALNSYFEEWCVLNDGVENGARFNIHDGGCFTWGRAWEMLGRWYGVDWEVPGEEEEGYRVLKMVGGCPRGYGPQATVKSTFTLLEWSLQPEVEAAWKELSAEHGLVLDPFDDQYRARIFSFADSALIGDAPMTTSIAKARKHGFFGTVDSYHSIFQTLHDLAKLKLIVAPVAEEYGL</sequence>
<dbReference type="InterPro" id="IPR036291">
    <property type="entry name" value="NAD(P)-bd_dom_sf"/>
</dbReference>
<dbReference type="InterPro" id="IPR008949">
    <property type="entry name" value="Isoprenoid_synthase_dom_sf"/>
</dbReference>
<proteinExistence type="predicted"/>
<evidence type="ECO:0000313" key="3">
    <source>
        <dbReference type="Proteomes" id="UP001301958"/>
    </source>
</evidence>
<reference evidence="2" key="1">
    <citation type="journal article" date="2023" name="Mol. Phylogenet. Evol.">
        <title>Genome-scale phylogeny and comparative genomics of the fungal order Sordariales.</title>
        <authorList>
            <person name="Hensen N."/>
            <person name="Bonometti L."/>
            <person name="Westerberg I."/>
            <person name="Brannstrom I.O."/>
            <person name="Guillou S."/>
            <person name="Cros-Aarteil S."/>
            <person name="Calhoun S."/>
            <person name="Haridas S."/>
            <person name="Kuo A."/>
            <person name="Mondo S."/>
            <person name="Pangilinan J."/>
            <person name="Riley R."/>
            <person name="LaButti K."/>
            <person name="Andreopoulos B."/>
            <person name="Lipzen A."/>
            <person name="Chen C."/>
            <person name="Yan M."/>
            <person name="Daum C."/>
            <person name="Ng V."/>
            <person name="Clum A."/>
            <person name="Steindorff A."/>
            <person name="Ohm R.A."/>
            <person name="Martin F."/>
            <person name="Silar P."/>
            <person name="Natvig D.O."/>
            <person name="Lalanne C."/>
            <person name="Gautier V."/>
            <person name="Ament-Velasquez S.L."/>
            <person name="Kruys A."/>
            <person name="Hutchinson M.I."/>
            <person name="Powell A.J."/>
            <person name="Barry K."/>
            <person name="Miller A.N."/>
            <person name="Grigoriev I.V."/>
            <person name="Debuchy R."/>
            <person name="Gladieux P."/>
            <person name="Hiltunen Thoren M."/>
            <person name="Johannesson H."/>
        </authorList>
    </citation>
    <scope>NUCLEOTIDE SEQUENCE</scope>
    <source>
        <strain evidence="2">CBS 990.96</strain>
    </source>
</reference>
<feature type="domain" description="PRISE-like Rossmann-fold" evidence="1">
    <location>
        <begin position="506"/>
        <end position="698"/>
    </location>
</feature>
<dbReference type="PANTHER" id="PTHR32487:SF29">
    <property type="entry name" value="NAD-DEPENDENT EPIMERASE_DEHYDRATASE DOMAIN-CONTAINING PROTEIN"/>
    <property type="match status" value="1"/>
</dbReference>
<accession>A0AAN6YSX7</accession>
<dbReference type="SUPFAM" id="SSF51735">
    <property type="entry name" value="NAD(P)-binding Rossmann-fold domains"/>
    <property type="match status" value="1"/>
</dbReference>
<keyword evidence="3" id="KW-1185">Reference proteome</keyword>
<dbReference type="Pfam" id="PF19086">
    <property type="entry name" value="Terpene_syn_C_2"/>
    <property type="match status" value="1"/>
</dbReference>
<evidence type="ECO:0000313" key="2">
    <source>
        <dbReference type="EMBL" id="KAK4222042.1"/>
    </source>
</evidence>
<organism evidence="2 3">
    <name type="scientific">Podospora fimiseda</name>
    <dbReference type="NCBI Taxonomy" id="252190"/>
    <lineage>
        <taxon>Eukaryota</taxon>
        <taxon>Fungi</taxon>
        <taxon>Dikarya</taxon>
        <taxon>Ascomycota</taxon>
        <taxon>Pezizomycotina</taxon>
        <taxon>Sordariomycetes</taxon>
        <taxon>Sordariomycetidae</taxon>
        <taxon>Sordariales</taxon>
        <taxon>Podosporaceae</taxon>
        <taxon>Podospora</taxon>
    </lineage>
</organism>
<dbReference type="InterPro" id="IPR055222">
    <property type="entry name" value="PRISE-like_Rossmann-fold"/>
</dbReference>
<dbReference type="Gene3D" id="3.40.50.720">
    <property type="entry name" value="NAD(P)-binding Rossmann-like Domain"/>
    <property type="match status" value="1"/>
</dbReference>
<dbReference type="Gene3D" id="1.10.600.10">
    <property type="entry name" value="Farnesyl Diphosphate Synthase"/>
    <property type="match status" value="1"/>
</dbReference>
<comment type="caution">
    <text evidence="2">The sequence shown here is derived from an EMBL/GenBank/DDBJ whole genome shotgun (WGS) entry which is preliminary data.</text>
</comment>
<dbReference type="SUPFAM" id="SSF48576">
    <property type="entry name" value="Terpenoid synthases"/>
    <property type="match status" value="1"/>
</dbReference>
<dbReference type="AlphaFoldDB" id="A0AAN6YSX7"/>
<dbReference type="EMBL" id="MU865495">
    <property type="protein sequence ID" value="KAK4222042.1"/>
    <property type="molecule type" value="Genomic_DNA"/>
</dbReference>
<name>A0AAN6YSX7_9PEZI</name>
<evidence type="ECO:0000259" key="1">
    <source>
        <dbReference type="Pfam" id="PF22917"/>
    </source>
</evidence>
<gene>
    <name evidence="2" type="ORF">QBC38DRAFT_490801</name>
</gene>
<protein>
    <submittedName>
        <fullName evidence="2">Iridoid synthase</fullName>
    </submittedName>
</protein>
<reference evidence="2" key="2">
    <citation type="submission" date="2023-05" db="EMBL/GenBank/DDBJ databases">
        <authorList>
            <consortium name="Lawrence Berkeley National Laboratory"/>
            <person name="Steindorff A."/>
            <person name="Hensen N."/>
            <person name="Bonometti L."/>
            <person name="Westerberg I."/>
            <person name="Brannstrom I.O."/>
            <person name="Guillou S."/>
            <person name="Cros-Aarteil S."/>
            <person name="Calhoun S."/>
            <person name="Haridas S."/>
            <person name="Kuo A."/>
            <person name="Mondo S."/>
            <person name="Pangilinan J."/>
            <person name="Riley R."/>
            <person name="Labutti K."/>
            <person name="Andreopoulos B."/>
            <person name="Lipzen A."/>
            <person name="Chen C."/>
            <person name="Yanf M."/>
            <person name="Daum C."/>
            <person name="Ng V."/>
            <person name="Clum A."/>
            <person name="Ohm R."/>
            <person name="Martin F."/>
            <person name="Silar P."/>
            <person name="Natvig D."/>
            <person name="Lalanne C."/>
            <person name="Gautier V."/>
            <person name="Ament-Velasquez S.L."/>
            <person name="Kruys A."/>
            <person name="Hutchinson M.I."/>
            <person name="Powell A.J."/>
            <person name="Barry K."/>
            <person name="Miller A.N."/>
            <person name="Grigoriev I.V."/>
            <person name="Debuchy R."/>
            <person name="Gladieux P."/>
            <person name="Thoren M.H."/>
            <person name="Johannesson H."/>
        </authorList>
    </citation>
    <scope>NUCLEOTIDE SEQUENCE</scope>
    <source>
        <strain evidence="2">CBS 990.96</strain>
    </source>
</reference>
<dbReference type="Proteomes" id="UP001301958">
    <property type="component" value="Unassembled WGS sequence"/>
</dbReference>
<dbReference type="Pfam" id="PF22917">
    <property type="entry name" value="PRISE"/>
    <property type="match status" value="1"/>
</dbReference>